<comment type="cofactor">
    <cofactor evidence="1">
        <name>L-ascorbate</name>
        <dbReference type="ChEBI" id="CHEBI:38290"/>
    </cofactor>
</comment>
<keyword evidence="6" id="KW-0408">Iron</keyword>
<keyword evidence="5" id="KW-0560">Oxidoreductase</keyword>
<dbReference type="InterPro" id="IPR006620">
    <property type="entry name" value="Pro_4_hyd_alph"/>
</dbReference>
<feature type="domain" description="Fe2OG dioxygenase" evidence="7">
    <location>
        <begin position="62"/>
        <end position="177"/>
    </location>
</feature>
<dbReference type="Proteomes" id="UP001201812">
    <property type="component" value="Unassembled WGS sequence"/>
</dbReference>
<keyword evidence="9" id="KW-1185">Reference proteome</keyword>
<name>A0AAD4RA64_9BILA</name>
<dbReference type="InterPro" id="IPR045054">
    <property type="entry name" value="P4HA-like"/>
</dbReference>
<evidence type="ECO:0000256" key="2">
    <source>
        <dbReference type="ARBA" id="ARBA00022723"/>
    </source>
</evidence>
<dbReference type="EMBL" id="JAKKPZ010000001">
    <property type="protein sequence ID" value="KAI1728058.1"/>
    <property type="molecule type" value="Genomic_DNA"/>
</dbReference>
<evidence type="ECO:0000313" key="8">
    <source>
        <dbReference type="EMBL" id="KAI1728058.1"/>
    </source>
</evidence>
<dbReference type="InterPro" id="IPR005123">
    <property type="entry name" value="Oxoglu/Fe-dep_dioxygenase_dom"/>
</dbReference>
<dbReference type="AlphaFoldDB" id="A0AAD4RA64"/>
<organism evidence="8 9">
    <name type="scientific">Ditylenchus destructor</name>
    <dbReference type="NCBI Taxonomy" id="166010"/>
    <lineage>
        <taxon>Eukaryota</taxon>
        <taxon>Metazoa</taxon>
        <taxon>Ecdysozoa</taxon>
        <taxon>Nematoda</taxon>
        <taxon>Chromadorea</taxon>
        <taxon>Rhabditida</taxon>
        <taxon>Tylenchina</taxon>
        <taxon>Tylenchomorpha</taxon>
        <taxon>Sphaerularioidea</taxon>
        <taxon>Anguinidae</taxon>
        <taxon>Anguininae</taxon>
        <taxon>Ditylenchus</taxon>
    </lineage>
</organism>
<evidence type="ECO:0000256" key="1">
    <source>
        <dbReference type="ARBA" id="ARBA00001961"/>
    </source>
</evidence>
<evidence type="ECO:0000256" key="3">
    <source>
        <dbReference type="ARBA" id="ARBA00022896"/>
    </source>
</evidence>
<keyword evidence="2" id="KW-0479">Metal-binding</keyword>
<evidence type="ECO:0000256" key="4">
    <source>
        <dbReference type="ARBA" id="ARBA00022964"/>
    </source>
</evidence>
<dbReference type="GO" id="GO:0005783">
    <property type="term" value="C:endoplasmic reticulum"/>
    <property type="evidence" value="ECO:0007669"/>
    <property type="project" value="TreeGrafter"/>
</dbReference>
<dbReference type="GO" id="GO:0031418">
    <property type="term" value="F:L-ascorbic acid binding"/>
    <property type="evidence" value="ECO:0007669"/>
    <property type="project" value="UniProtKB-KW"/>
</dbReference>
<evidence type="ECO:0000259" key="7">
    <source>
        <dbReference type="PROSITE" id="PS51471"/>
    </source>
</evidence>
<evidence type="ECO:0000256" key="6">
    <source>
        <dbReference type="ARBA" id="ARBA00023004"/>
    </source>
</evidence>
<keyword evidence="4" id="KW-0223">Dioxygenase</keyword>
<dbReference type="GO" id="GO:0005506">
    <property type="term" value="F:iron ion binding"/>
    <property type="evidence" value="ECO:0007669"/>
    <property type="project" value="InterPro"/>
</dbReference>
<dbReference type="InterPro" id="IPR044862">
    <property type="entry name" value="Pro_4_hyd_alph_FE2OG_OXY"/>
</dbReference>
<sequence>MLPKYLTELEEHLRKSTEVESQRVEGLAYSPGHQGRKADGLWIEHDQPVVRHLFDRMQMLLRLNPAMGEEFLILKYDVLGHYAIHYDHLDPMPVEYDDGWFEFYGNRLATALLLVKTAERGGSTVFPRLNFTIQPDIGDLILWFNGDSNDRRELNALHAACPIQQGEKIAVSLWIRGNYQNNLQCAITHAGYEPEHIIRKTPAEYHEIPQKMRMRPRIPQWIFD</sequence>
<dbReference type="Pfam" id="PF13640">
    <property type="entry name" value="2OG-FeII_Oxy_3"/>
    <property type="match status" value="1"/>
</dbReference>
<gene>
    <name evidence="8" type="ORF">DdX_00208</name>
</gene>
<dbReference type="PROSITE" id="PS51471">
    <property type="entry name" value="FE2OG_OXY"/>
    <property type="match status" value="1"/>
</dbReference>
<keyword evidence="3" id="KW-0847">Vitamin C</keyword>
<reference evidence="8" key="1">
    <citation type="submission" date="2022-01" db="EMBL/GenBank/DDBJ databases">
        <title>Genome Sequence Resource for Two Populations of Ditylenchus destructor, the Migratory Endoparasitic Phytonematode.</title>
        <authorList>
            <person name="Zhang H."/>
            <person name="Lin R."/>
            <person name="Xie B."/>
        </authorList>
    </citation>
    <scope>NUCLEOTIDE SEQUENCE</scope>
    <source>
        <strain evidence="8">BazhouSP</strain>
    </source>
</reference>
<accession>A0AAD4RA64</accession>
<evidence type="ECO:0000256" key="5">
    <source>
        <dbReference type="ARBA" id="ARBA00023002"/>
    </source>
</evidence>
<evidence type="ECO:0000313" key="9">
    <source>
        <dbReference type="Proteomes" id="UP001201812"/>
    </source>
</evidence>
<dbReference type="PANTHER" id="PTHR10869">
    <property type="entry name" value="PROLYL 4-HYDROXYLASE ALPHA SUBUNIT"/>
    <property type="match status" value="1"/>
</dbReference>
<comment type="caution">
    <text evidence="8">The sequence shown here is derived from an EMBL/GenBank/DDBJ whole genome shotgun (WGS) entry which is preliminary data.</text>
</comment>
<dbReference type="Gene3D" id="2.60.120.620">
    <property type="entry name" value="q2cbj1_9rhob like domain"/>
    <property type="match status" value="1"/>
</dbReference>
<dbReference type="GO" id="GO:0004656">
    <property type="term" value="F:procollagen-proline 4-dioxygenase activity"/>
    <property type="evidence" value="ECO:0007669"/>
    <property type="project" value="TreeGrafter"/>
</dbReference>
<dbReference type="SMART" id="SM00702">
    <property type="entry name" value="P4Hc"/>
    <property type="match status" value="1"/>
</dbReference>
<dbReference type="PANTHER" id="PTHR10869:SF215">
    <property type="entry name" value="FE2OG DIOXYGENASE DOMAIN-CONTAINING PROTEIN"/>
    <property type="match status" value="1"/>
</dbReference>
<protein>
    <submittedName>
        <fullName evidence="8">2OG-Fe(II) oxygenase superfamily domain-containing protein</fullName>
    </submittedName>
</protein>
<proteinExistence type="predicted"/>